<dbReference type="OrthoDB" id="4954742at2"/>
<reference evidence="1 2" key="1">
    <citation type="submission" date="2017-01" db="EMBL/GenBank/DDBJ databases">
        <authorList>
            <person name="Mah S.A."/>
            <person name="Swanson W.J."/>
            <person name="Moy G.W."/>
            <person name="Vacquier V.D."/>
        </authorList>
    </citation>
    <scope>NUCLEOTIDE SEQUENCE [LARGE SCALE GENOMIC DNA]</scope>
    <source>
        <strain evidence="1 2">DSM 29590</strain>
    </source>
</reference>
<dbReference type="AlphaFoldDB" id="A0A1N7H3V4"/>
<dbReference type="Pfam" id="PF06299">
    <property type="entry name" value="DUF1045"/>
    <property type="match status" value="1"/>
</dbReference>
<dbReference type="RefSeq" id="WP_076534359.1">
    <property type="nucleotide sequence ID" value="NZ_FOAC01000003.1"/>
</dbReference>
<evidence type="ECO:0008006" key="3">
    <source>
        <dbReference type="Google" id="ProtNLM"/>
    </source>
</evidence>
<dbReference type="Gene3D" id="3.90.1140.10">
    <property type="entry name" value="Cyclic phosphodiesterase"/>
    <property type="match status" value="1"/>
</dbReference>
<dbReference type="EMBL" id="FTNV01000002">
    <property type="protein sequence ID" value="SIS19501.1"/>
    <property type="molecule type" value="Genomic_DNA"/>
</dbReference>
<dbReference type="Proteomes" id="UP000186019">
    <property type="component" value="Unassembled WGS sequence"/>
</dbReference>
<keyword evidence="2" id="KW-1185">Reference proteome</keyword>
<evidence type="ECO:0000313" key="2">
    <source>
        <dbReference type="Proteomes" id="UP000186019"/>
    </source>
</evidence>
<accession>A0A1N7H3V4</accession>
<dbReference type="STRING" id="573024.SAMN05216208_2871"/>
<sequence length="232" mass="25222">MQGGRYRRYAIYWTPAPGPLARFGAGWLGWDPAAGQSIQRAGMPGISQDRLAVLTEGPDRYGLHATLKAPFCLAPGASESDARAALEAFAARTAPVQADGLALARMGRFLCLQLDGDERAVSALAADAVHALDPLRAPLTEAEMARRGRMTPEAEALIRRWGYPHVMERYRFHVTLTARLEDSAREEVRAALAPFLAPLLPRPFRIDALSLMGEDRAGRFHLLGRVPLTGAA</sequence>
<organism evidence="1 2">
    <name type="scientific">Roseovarius nanhaiticus</name>
    <dbReference type="NCBI Taxonomy" id="573024"/>
    <lineage>
        <taxon>Bacteria</taxon>
        <taxon>Pseudomonadati</taxon>
        <taxon>Pseudomonadota</taxon>
        <taxon>Alphaproteobacteria</taxon>
        <taxon>Rhodobacterales</taxon>
        <taxon>Roseobacteraceae</taxon>
        <taxon>Roseovarius</taxon>
    </lineage>
</organism>
<protein>
    <recommendedName>
        <fullName evidence="3">Phosphonate metabolism protein</fullName>
    </recommendedName>
</protein>
<name>A0A1N7H3V4_9RHOB</name>
<gene>
    <name evidence="1" type="ORF">SAMN05421666_2448</name>
</gene>
<dbReference type="PIRSF" id="PIRSF033328">
    <property type="entry name" value="Phest_Mll4975"/>
    <property type="match status" value="1"/>
</dbReference>
<dbReference type="InterPro" id="IPR009389">
    <property type="entry name" value="DUF1045"/>
</dbReference>
<proteinExistence type="predicted"/>
<evidence type="ECO:0000313" key="1">
    <source>
        <dbReference type="EMBL" id="SIS19501.1"/>
    </source>
</evidence>